<dbReference type="Proteomes" id="UP000832011">
    <property type="component" value="Chromosome"/>
</dbReference>
<evidence type="ECO:0000313" key="2">
    <source>
        <dbReference type="EMBL" id="UOO89960.1"/>
    </source>
</evidence>
<keyword evidence="1" id="KW-0472">Membrane</keyword>
<name>A0ABY4E3L0_9NEIS</name>
<feature type="transmembrane region" description="Helical" evidence="1">
    <location>
        <begin position="133"/>
        <end position="154"/>
    </location>
</feature>
<evidence type="ECO:0000256" key="1">
    <source>
        <dbReference type="SAM" id="Phobius"/>
    </source>
</evidence>
<proteinExistence type="predicted"/>
<feature type="transmembrane region" description="Helical" evidence="1">
    <location>
        <begin position="6"/>
        <end position="24"/>
    </location>
</feature>
<accession>A0ABY4E3L0</accession>
<keyword evidence="1" id="KW-1133">Transmembrane helix</keyword>
<sequence length="157" mass="18198">MVSVYGLFVLMVVWRLFILLWVALRLQPQHIATWAVREPRLRNVHRRRVNVGLLLALLGLLGMVAMFMRLSASQIQAQPQWLGLTILMPALALCALMEVWDYGRYRLLVYKNYGDFYRDWDDYARDDSVLTRIIIALYGLMALGVLLLCVLEAATLW</sequence>
<feature type="transmembrane region" description="Helical" evidence="1">
    <location>
        <begin position="80"/>
        <end position="100"/>
    </location>
</feature>
<keyword evidence="3" id="KW-1185">Reference proteome</keyword>
<dbReference type="RefSeq" id="WP_058356134.1">
    <property type="nucleotide sequence ID" value="NZ_CABKVG010000008.1"/>
</dbReference>
<reference evidence="2 3" key="1">
    <citation type="journal article" date="2022" name="Res Sq">
        <title>Evolution of multicellular longitudinally dividing oral cavity symbionts (Neisseriaceae).</title>
        <authorList>
            <person name="Nyongesa S."/>
            <person name="Weber P."/>
            <person name="Bernet E."/>
            <person name="Pullido F."/>
            <person name="Nieckarz M."/>
            <person name="Delaby M."/>
            <person name="Nieves C."/>
            <person name="Viehboeck T."/>
            <person name="Krause N."/>
            <person name="Rivera-Millot A."/>
            <person name="Nakamura A."/>
            <person name="Vischer N."/>
            <person name="VanNieuwenhze M."/>
            <person name="Brun Y."/>
            <person name="Cava F."/>
            <person name="Bulgheresi S."/>
            <person name="Veyrier F."/>
        </authorList>
    </citation>
    <scope>NUCLEOTIDE SEQUENCE [LARGE SCALE GENOMIC DNA]</scope>
    <source>
        <strain evidence="2 3">SN4</strain>
    </source>
</reference>
<evidence type="ECO:0000313" key="3">
    <source>
        <dbReference type="Proteomes" id="UP000832011"/>
    </source>
</evidence>
<keyword evidence="1" id="KW-0812">Transmembrane</keyword>
<protein>
    <submittedName>
        <fullName evidence="2">Uncharacterized protein</fullName>
    </submittedName>
</protein>
<dbReference type="EMBL" id="CP091511">
    <property type="protein sequence ID" value="UOO89960.1"/>
    <property type="molecule type" value="Genomic_DNA"/>
</dbReference>
<gene>
    <name evidence="2" type="ORF">LVJ82_02950</name>
</gene>
<feature type="transmembrane region" description="Helical" evidence="1">
    <location>
        <begin position="49"/>
        <end position="68"/>
    </location>
</feature>
<organism evidence="2 3">
    <name type="scientific">Vitreoscilla massiliensis</name>
    <dbReference type="NCBI Taxonomy" id="1689272"/>
    <lineage>
        <taxon>Bacteria</taxon>
        <taxon>Pseudomonadati</taxon>
        <taxon>Pseudomonadota</taxon>
        <taxon>Betaproteobacteria</taxon>
        <taxon>Neisseriales</taxon>
        <taxon>Neisseriaceae</taxon>
        <taxon>Vitreoscilla</taxon>
    </lineage>
</organism>